<dbReference type="Proteomes" id="UP000238739">
    <property type="component" value="Unassembled WGS sequence"/>
</dbReference>
<name>A0A2N9DX84_9LACO</name>
<organism evidence="2 3">
    <name type="scientific">Latilactobacillus fuchuensis</name>
    <dbReference type="NCBI Taxonomy" id="164393"/>
    <lineage>
        <taxon>Bacteria</taxon>
        <taxon>Bacillati</taxon>
        <taxon>Bacillota</taxon>
        <taxon>Bacilli</taxon>
        <taxon>Lactobacillales</taxon>
        <taxon>Lactobacillaceae</taxon>
        <taxon>Latilactobacillus</taxon>
    </lineage>
</organism>
<evidence type="ECO:0000313" key="3">
    <source>
        <dbReference type="Proteomes" id="UP000238739"/>
    </source>
</evidence>
<comment type="caution">
    <text evidence="2">The sequence shown here is derived from an EMBL/GenBank/DDBJ whole genome shotgun (WGS) entry which is preliminary data.</text>
</comment>
<feature type="signal peptide" evidence="1">
    <location>
        <begin position="1"/>
        <end position="22"/>
    </location>
</feature>
<accession>A0A2N9DX84</accession>
<feature type="chain" id="PRO_5014880009" evidence="1">
    <location>
        <begin position="23"/>
        <end position="158"/>
    </location>
</feature>
<protein>
    <submittedName>
        <fullName evidence="2">Uncharacterized protein</fullName>
    </submittedName>
</protein>
<keyword evidence="1" id="KW-0732">Signal</keyword>
<keyword evidence="3" id="KW-1185">Reference proteome</keyword>
<evidence type="ECO:0000313" key="2">
    <source>
        <dbReference type="EMBL" id="SPC39283.1"/>
    </source>
</evidence>
<reference evidence="2" key="1">
    <citation type="submission" date="2018-01" db="EMBL/GenBank/DDBJ databases">
        <authorList>
            <person name="Chaillou S."/>
        </authorList>
    </citation>
    <scope>NUCLEOTIDE SEQUENCE [LARGE SCALE GENOMIC DNA]</scope>
    <source>
        <strain evidence="2">MFPC41A2801</strain>
    </source>
</reference>
<sequence>MFKLALLILMFSLLSTQSIVSAQTANSTVGFTITAPPTDPAVQEQRRQQQAKHHAAWLALDLHSDTPVEVVETINGQTTHYWEYPDGTISDMPPTTFHPMPANHKIGPTHESYQQLISRLTPVTEDVLTFNQFLNGSTISVVGDRKFYHWRQFFYMIV</sequence>
<dbReference type="EMBL" id="OGVC01000030">
    <property type="protein sequence ID" value="SPC39283.1"/>
    <property type="molecule type" value="Genomic_DNA"/>
</dbReference>
<evidence type="ECO:0000256" key="1">
    <source>
        <dbReference type="SAM" id="SignalP"/>
    </source>
</evidence>
<proteinExistence type="predicted"/>
<dbReference type="AlphaFoldDB" id="A0A2N9DX84"/>
<dbReference type="RefSeq" id="WP_106483467.1">
    <property type="nucleotide sequence ID" value="NZ_LT984417.1"/>
</dbReference>
<gene>
    <name evidence="2" type="ORF">LFUMFP_360027</name>
</gene>